<name>A0ABQ1MKY5_9BACT</name>
<proteinExistence type="predicted"/>
<keyword evidence="2" id="KW-1185">Reference proteome</keyword>
<dbReference type="EMBL" id="BMEC01000008">
    <property type="protein sequence ID" value="GGC40322.1"/>
    <property type="molecule type" value="Genomic_DNA"/>
</dbReference>
<accession>A0ABQ1MKY5</accession>
<sequence length="142" mass="16462">MKKKVLPQFYRKYTSAEQLLFVTCKAHFRALKREGLVIIPFAYTVKKSQTEPHLLSPSTLQNNPKLSFIDQFLEKGRNLKKNKLSLCFAVCYDAHVFDEEHIDQDALVLLLQKENDTKAQINIPYVEEAGEVVFGEEWVEKT</sequence>
<protein>
    <submittedName>
        <fullName evidence="1">Uncharacterized protein</fullName>
    </submittedName>
</protein>
<evidence type="ECO:0000313" key="2">
    <source>
        <dbReference type="Proteomes" id="UP000636010"/>
    </source>
</evidence>
<evidence type="ECO:0000313" key="1">
    <source>
        <dbReference type="EMBL" id="GGC40322.1"/>
    </source>
</evidence>
<dbReference type="RefSeq" id="WP_188464368.1">
    <property type="nucleotide sequence ID" value="NZ_BAABHU010000008.1"/>
</dbReference>
<comment type="caution">
    <text evidence="1">The sequence shown here is derived from an EMBL/GenBank/DDBJ whole genome shotgun (WGS) entry which is preliminary data.</text>
</comment>
<gene>
    <name evidence="1" type="ORF">GCM10011506_27360</name>
</gene>
<dbReference type="Proteomes" id="UP000636010">
    <property type="component" value="Unassembled WGS sequence"/>
</dbReference>
<organism evidence="1 2">
    <name type="scientific">Marivirga lumbricoides</name>
    <dbReference type="NCBI Taxonomy" id="1046115"/>
    <lineage>
        <taxon>Bacteria</taxon>
        <taxon>Pseudomonadati</taxon>
        <taxon>Bacteroidota</taxon>
        <taxon>Cytophagia</taxon>
        <taxon>Cytophagales</taxon>
        <taxon>Marivirgaceae</taxon>
        <taxon>Marivirga</taxon>
    </lineage>
</organism>
<reference evidence="2" key="1">
    <citation type="journal article" date="2019" name="Int. J. Syst. Evol. Microbiol.">
        <title>The Global Catalogue of Microorganisms (GCM) 10K type strain sequencing project: providing services to taxonomists for standard genome sequencing and annotation.</title>
        <authorList>
            <consortium name="The Broad Institute Genomics Platform"/>
            <consortium name="The Broad Institute Genome Sequencing Center for Infectious Disease"/>
            <person name="Wu L."/>
            <person name="Ma J."/>
        </authorList>
    </citation>
    <scope>NUCLEOTIDE SEQUENCE [LARGE SCALE GENOMIC DNA]</scope>
    <source>
        <strain evidence="2">CGMCC 1.10832</strain>
    </source>
</reference>